<gene>
    <name evidence="2" type="primary">ga17588</name>
    <name evidence="1" type="synonym">ga17341</name>
    <name evidence="1" type="ORF">PR202_ga17341</name>
    <name evidence="2" type="ORF">PR202_ga17588</name>
</gene>
<evidence type="ECO:0000313" key="3">
    <source>
        <dbReference type="Proteomes" id="UP001054889"/>
    </source>
</evidence>
<proteinExistence type="predicted"/>
<dbReference type="AlphaFoldDB" id="A0AAV5CPH2"/>
<keyword evidence="3" id="KW-1185">Reference proteome</keyword>
<comment type="caution">
    <text evidence="2">The sequence shown here is derived from an EMBL/GenBank/DDBJ whole genome shotgun (WGS) entry which is preliminary data.</text>
</comment>
<accession>A0AAV5CPH2</accession>
<dbReference type="InterPro" id="IPR023213">
    <property type="entry name" value="CAT-like_dom_sf"/>
</dbReference>
<reference evidence="2" key="1">
    <citation type="journal article" date="2018" name="DNA Res.">
        <title>Multiple hybrid de novo genome assembly of finger millet, an orphan allotetraploid crop.</title>
        <authorList>
            <person name="Hatakeyama M."/>
            <person name="Aluri S."/>
            <person name="Balachadran M.T."/>
            <person name="Sivarajan S.R."/>
            <person name="Patrignani A."/>
            <person name="Gruter S."/>
            <person name="Poveda L."/>
            <person name="Shimizu-Inatsugi R."/>
            <person name="Baeten J."/>
            <person name="Francoijs K.J."/>
            <person name="Nataraja K.N."/>
            <person name="Reddy Y.A.N."/>
            <person name="Phadnis S."/>
            <person name="Ravikumar R.L."/>
            <person name="Schlapbach R."/>
            <person name="Sreeman S.M."/>
            <person name="Shimizu K.K."/>
        </authorList>
    </citation>
    <scope>NUCLEOTIDE SEQUENCE</scope>
</reference>
<dbReference type="EMBL" id="BQKI01000008">
    <property type="protein sequence ID" value="GJN00407.1"/>
    <property type="molecule type" value="Genomic_DNA"/>
</dbReference>
<evidence type="ECO:0000313" key="1">
    <source>
        <dbReference type="EMBL" id="GJN00175.1"/>
    </source>
</evidence>
<evidence type="ECO:0000313" key="2">
    <source>
        <dbReference type="EMBL" id="GJN00407.1"/>
    </source>
</evidence>
<protein>
    <submittedName>
        <fullName evidence="2">Uncharacterized protein</fullName>
    </submittedName>
</protein>
<reference evidence="2" key="2">
    <citation type="submission" date="2021-12" db="EMBL/GenBank/DDBJ databases">
        <title>Resequencing data analysis of finger millet.</title>
        <authorList>
            <person name="Hatakeyama M."/>
            <person name="Aluri S."/>
            <person name="Balachadran M.T."/>
            <person name="Sivarajan S.R."/>
            <person name="Poveda L."/>
            <person name="Shimizu-Inatsugi R."/>
            <person name="Schlapbach R."/>
            <person name="Sreeman S.M."/>
            <person name="Shimizu K.K."/>
        </authorList>
    </citation>
    <scope>NUCLEOTIDE SEQUENCE</scope>
</reference>
<dbReference type="Gene3D" id="3.30.559.10">
    <property type="entry name" value="Chloramphenicol acetyltransferase-like domain"/>
    <property type="match status" value="1"/>
</dbReference>
<dbReference type="Proteomes" id="UP001054889">
    <property type="component" value="Unassembled WGS sequence"/>
</dbReference>
<name>A0AAV5CPH2_ELECO</name>
<dbReference type="GO" id="GO:0016747">
    <property type="term" value="F:acyltransferase activity, transferring groups other than amino-acyl groups"/>
    <property type="evidence" value="ECO:0007669"/>
    <property type="project" value="UniProtKB-ARBA"/>
</dbReference>
<dbReference type="EMBL" id="BQKI01000008">
    <property type="protein sequence ID" value="GJN00175.1"/>
    <property type="molecule type" value="Genomic_DNA"/>
</dbReference>
<sequence length="115" mass="12758">MRNYVGNVVRETVSRLPSDGGEHFQELVDWVEEHKRERFAEAAMVGLACPTLKVAAMTSFRLDTDFGFGRAALSMPVFTFDGEDVLRERADRGAVGGRQVVDRQRLRVAAACRGA</sequence>
<organism evidence="2 3">
    <name type="scientific">Eleusine coracana subsp. coracana</name>
    <dbReference type="NCBI Taxonomy" id="191504"/>
    <lineage>
        <taxon>Eukaryota</taxon>
        <taxon>Viridiplantae</taxon>
        <taxon>Streptophyta</taxon>
        <taxon>Embryophyta</taxon>
        <taxon>Tracheophyta</taxon>
        <taxon>Spermatophyta</taxon>
        <taxon>Magnoliopsida</taxon>
        <taxon>Liliopsida</taxon>
        <taxon>Poales</taxon>
        <taxon>Poaceae</taxon>
        <taxon>PACMAD clade</taxon>
        <taxon>Chloridoideae</taxon>
        <taxon>Cynodonteae</taxon>
        <taxon>Eleusininae</taxon>
        <taxon>Eleusine</taxon>
    </lineage>
</organism>